<dbReference type="AlphaFoldDB" id="A0A0R3MMG9"/>
<reference evidence="1 2" key="1">
    <citation type="submission" date="2014-03" db="EMBL/GenBank/DDBJ databases">
        <title>Bradyrhizobium valentinum sp. nov., isolated from effective nodules of Lupinus mariae-josephae, a lupine endemic of basic-lime soils in Eastern Spain.</title>
        <authorList>
            <person name="Duran D."/>
            <person name="Rey L."/>
            <person name="Navarro A."/>
            <person name="Busquets A."/>
            <person name="Imperial J."/>
            <person name="Ruiz-Argueso T."/>
        </authorList>
    </citation>
    <scope>NUCLEOTIDE SEQUENCE [LARGE SCALE GENOMIC DNA]</scope>
    <source>
        <strain evidence="1 2">CCBAU 23086</strain>
    </source>
</reference>
<accession>A0A0R3MMG9</accession>
<gene>
    <name evidence="1" type="ORF">CQ14_06885</name>
</gene>
<comment type="caution">
    <text evidence="1">The sequence shown here is derived from an EMBL/GenBank/DDBJ whole genome shotgun (WGS) entry which is preliminary data.</text>
</comment>
<organism evidence="1 2">
    <name type="scientific">Bradyrhizobium lablabi</name>
    <dbReference type="NCBI Taxonomy" id="722472"/>
    <lineage>
        <taxon>Bacteria</taxon>
        <taxon>Pseudomonadati</taxon>
        <taxon>Pseudomonadota</taxon>
        <taxon>Alphaproteobacteria</taxon>
        <taxon>Hyphomicrobiales</taxon>
        <taxon>Nitrobacteraceae</taxon>
        <taxon>Bradyrhizobium</taxon>
    </lineage>
</organism>
<protein>
    <submittedName>
        <fullName evidence="1">Uncharacterized protein</fullName>
    </submittedName>
</protein>
<dbReference type="Proteomes" id="UP000051660">
    <property type="component" value="Unassembled WGS sequence"/>
</dbReference>
<proteinExistence type="predicted"/>
<name>A0A0R3MMG9_9BRAD</name>
<dbReference type="EMBL" id="LLYB01000081">
    <property type="protein sequence ID" value="KRR21369.1"/>
    <property type="molecule type" value="Genomic_DNA"/>
</dbReference>
<evidence type="ECO:0000313" key="1">
    <source>
        <dbReference type="EMBL" id="KRR21369.1"/>
    </source>
</evidence>
<evidence type="ECO:0000313" key="2">
    <source>
        <dbReference type="Proteomes" id="UP000051660"/>
    </source>
</evidence>
<sequence>MSGVFPDEVTGGVIIRDDLGNPTNPPDVQNAYTPAPGFVTSCEMTASPSNCNGRITPAQINAIVSELVALAECLDPDGPWNCTAVTNLCAAFTAWSATHGGLHVGEDPPDPVLNPFWYESDTGILYVFFDDTWVQANGAVADQVSIIGTGVAGRPLQVGVIDSGVY</sequence>
<dbReference type="RefSeq" id="WP_057859827.1">
    <property type="nucleotide sequence ID" value="NZ_LLYB01000081.1"/>
</dbReference>